<keyword evidence="2" id="KW-0808">Transferase</keyword>
<feature type="compositionally biased region" description="Low complexity" evidence="6">
    <location>
        <begin position="964"/>
        <end position="979"/>
    </location>
</feature>
<dbReference type="GO" id="GO:0005524">
    <property type="term" value="F:ATP binding"/>
    <property type="evidence" value="ECO:0007669"/>
    <property type="project" value="UniProtKB-KW"/>
</dbReference>
<accession>A0A836IX44</accession>
<dbReference type="KEGG" id="phet:94291787"/>
<dbReference type="EMBL" id="JAFJZO010000019">
    <property type="protein sequence ID" value="KAG5507010.1"/>
    <property type="molecule type" value="Genomic_DNA"/>
</dbReference>
<evidence type="ECO:0000256" key="6">
    <source>
        <dbReference type="SAM" id="MobiDB-lite"/>
    </source>
</evidence>
<feature type="region of interest" description="Disordered" evidence="6">
    <location>
        <begin position="1789"/>
        <end position="1809"/>
    </location>
</feature>
<evidence type="ECO:0000256" key="2">
    <source>
        <dbReference type="ARBA" id="ARBA00022679"/>
    </source>
</evidence>
<dbReference type="Proteomes" id="UP000674318">
    <property type="component" value="Unassembled WGS sequence"/>
</dbReference>
<name>A0A836IX44_9TRYP</name>
<dbReference type="PANTHER" id="PTHR24058">
    <property type="entry name" value="DUAL SPECIFICITY PROTEIN KINASE"/>
    <property type="match status" value="1"/>
</dbReference>
<dbReference type="Gene3D" id="1.10.510.10">
    <property type="entry name" value="Transferase(Phosphotransferase) domain 1"/>
    <property type="match status" value="1"/>
</dbReference>
<feature type="compositionally biased region" description="Low complexity" evidence="6">
    <location>
        <begin position="306"/>
        <end position="315"/>
    </location>
</feature>
<protein>
    <recommendedName>
        <fullName evidence="7">Protein kinase domain-containing protein</fullName>
    </recommendedName>
</protein>
<keyword evidence="5" id="KW-0067">ATP-binding</keyword>
<reference evidence="8 9" key="1">
    <citation type="submission" date="2021-02" db="EMBL/GenBank/DDBJ databases">
        <title>Porcisia hertigi Genome sequencing and assembly.</title>
        <authorList>
            <person name="Almutairi H."/>
            <person name="Gatherer D."/>
        </authorList>
    </citation>
    <scope>NUCLEOTIDE SEQUENCE [LARGE SCALE GENOMIC DNA]</scope>
    <source>
        <strain evidence="8 9">C119</strain>
    </source>
</reference>
<evidence type="ECO:0000313" key="9">
    <source>
        <dbReference type="Proteomes" id="UP000674318"/>
    </source>
</evidence>
<feature type="compositionally biased region" description="Low complexity" evidence="6">
    <location>
        <begin position="13"/>
        <end position="26"/>
    </location>
</feature>
<dbReference type="PROSITE" id="PS50011">
    <property type="entry name" value="PROTEIN_KINASE_DOM"/>
    <property type="match status" value="1"/>
</dbReference>
<dbReference type="GO" id="GO:0004713">
    <property type="term" value="F:protein tyrosine kinase activity"/>
    <property type="evidence" value="ECO:0007669"/>
    <property type="project" value="TreeGrafter"/>
</dbReference>
<sequence>MSSSDQLTNAYHSSESSTSALSSTLTDGPHTKGKKASNTLVAAVAASPCPATAAAMVDTSRVPGATVIDATLDFTASNLTFVEREQFEIPIAINGGDDSSSGSVVNRRDMSFADISRMRLEGCRARHTSLAGVASLRGSIASPPRSISASPIILTGRLRDQAGISSETATSAAPVSLAAPVRSSLIGVGRSIHGCTSMSSVPTNALGTSVAILQHMAHDTAARVEAIYHSQPLLDTGSVTTPVSRLVVPPSFQAIRHDSVHAHASGRSHERRGCASPNSLRGDSCSDSDRPTSTLRTSHSRPCTRTSISSSPLTSFSESELFGGQLRAGAISHFLSQASVTHPASPGVVAQAPWDSRRSSSAPNLDGPVRAAHRQASVSTDLCGPYQPPAAAATEAEPPYSPHLTRDMSVYNHDFQHVVPLELKEALQRNMCPVCEDDDEEDALLNNGLSVKGSLPLTLFAKVTRAVSEEPSKSGAPGNGAHTRGITDSDVGTGATSGGALLTFSPVSPGTPSALFPSSSAVLPVTTACSMNTWYAGGIENGRSIHRVSSGAADARATGLSISGTGVPFQTWRFPSLGRSSSTFSPRKFSLSEDGKEKRTAAGSTVGCVGAGRQSPVPLSGRGSRHPVRATLAPASRPQQNTEPPLFTRNGFEATGRRGTPNEAAAPPPSQVAVTAPSNSGNVCVCGPAEMSRITPPHQASSDAHGSLCQPTGGAGHHLTQPAVPADVLPSSARGLTFPADSGNTRKLEMVYAVYERLLRARPSTKSLASAFPKGLQALGPQRFKRPLTPPAPLSTFVPPHAAQVGATASVTAGVVFEATRPGGSLEWMSSSSAMGRSAGYYSFGKRISLSHPNRQTLPHQFLGSASGVRAPSFSPVIAPHDGSTIPGLAATPIHNGSDSPTALSSAASTRPCGWDSSLLRRVECRPLLQLTLFLQSNLCSIREAEARRVRGEGVEDTGRHGQRASISRSASSTAVSVTGDPTRQSRFFTEVQSTSVAPSLANVVGVEKRVGLTGANTAEVQGSMMSLETALSALPATVTTVTAASSAPATNRAGSSSSSGGTHVPLAGCVGSCTSSSISKRCNVSCLSLKCIQEAQEEHPHKQTAPCTDFTADSASDAAGVCPPHESDRGPQHRYYRALTEAERLVHHVHGVDGIEREVDNDSLDLVVYVGMHLMGWLEVVSLLGRGSFGQVFLCKDLRICDNCFVHPSRIEGEDYEYWNCSHAYLPFSSVDAVPTHQPLVAVKVVKSVPLLEQQSVLEAEMLVLIGAQTAPISSNTVERGDAFARTMSASPPPPPPEDLRCAHIAKVLADGICYGHHCIVMERYGANLYEYIASNDHRGLPMHQIRSIGAQLFSALSLVHDECHIIHADVKPENVLFSLDFCSGTLPPPKNEPPPVNSATAAATPVSGATGGDVKANTATLTTKTLHRASTLRVSTGAAHGSLRCLSPNAEPPWHQQRTESPVPAHAASASLAGRSHKSLRVAPGGVAQQRLCQNGRPENSNTLLEVSCPAMALATYRGQSLCDLGRSSTSHATVLEQMDLLTPHPRPLPLLSQSAGVRSSAASGVSLRSLVDGGCSRSDCRMQPPPVPREETPVEPSAPLMPRPHIRLIDFSSSCYDGGPFYQYIQSRYYRAPEVIVGAPYNSGIDVWSAGCVLAELLVGMPLLPGCNDHHQLSLIEEMVGPLPDYLVEKGDNTTLFYTQPEVLPKCRSSASVSRFPFSETPGAILSAAPQQARSFALRTRESYLEMVGGEPLPYRRYFTYETLQDLVRHCPLTLEERRMSHGLQPYVPANEPSTIPPDAKPSPSVRSDMMKQRFLLFDLLRRLLQTDPKLRPTAAQALTHPFFTWSPPYLKAFALE</sequence>
<dbReference type="SUPFAM" id="SSF56112">
    <property type="entry name" value="Protein kinase-like (PK-like)"/>
    <property type="match status" value="1"/>
</dbReference>
<feature type="region of interest" description="Disordered" evidence="6">
    <location>
        <begin position="1451"/>
        <end position="1476"/>
    </location>
</feature>
<feature type="region of interest" description="Disordered" evidence="6">
    <location>
        <begin position="261"/>
        <end position="315"/>
    </location>
</feature>
<dbReference type="Pfam" id="PF00069">
    <property type="entry name" value="Pkinase"/>
    <property type="match status" value="1"/>
</dbReference>
<feature type="domain" description="Protein kinase" evidence="7">
    <location>
        <begin position="1179"/>
        <end position="1847"/>
    </location>
</feature>
<feature type="compositionally biased region" description="Basic and acidic residues" evidence="6">
    <location>
        <begin position="261"/>
        <end position="273"/>
    </location>
</feature>
<organism evidence="8 9">
    <name type="scientific">Porcisia hertigi</name>
    <dbReference type="NCBI Taxonomy" id="2761500"/>
    <lineage>
        <taxon>Eukaryota</taxon>
        <taxon>Discoba</taxon>
        <taxon>Euglenozoa</taxon>
        <taxon>Kinetoplastea</taxon>
        <taxon>Metakinetoplastina</taxon>
        <taxon>Trypanosomatida</taxon>
        <taxon>Trypanosomatidae</taxon>
        <taxon>Leishmaniinae</taxon>
        <taxon>Porcisia</taxon>
    </lineage>
</organism>
<comment type="caution">
    <text evidence="8">The sequence shown here is derived from an EMBL/GenBank/DDBJ whole genome shotgun (WGS) entry which is preliminary data.</text>
</comment>
<feature type="region of interest" description="Disordered" evidence="6">
    <location>
        <begin position="468"/>
        <end position="493"/>
    </location>
</feature>
<evidence type="ECO:0000256" key="1">
    <source>
        <dbReference type="ARBA" id="ARBA00022527"/>
    </source>
</evidence>
<dbReference type="InterPro" id="IPR011009">
    <property type="entry name" value="Kinase-like_dom_sf"/>
</dbReference>
<dbReference type="GO" id="GO:0005737">
    <property type="term" value="C:cytoplasm"/>
    <property type="evidence" value="ECO:0007669"/>
    <property type="project" value="TreeGrafter"/>
</dbReference>
<proteinExistence type="predicted"/>
<evidence type="ECO:0000256" key="5">
    <source>
        <dbReference type="ARBA" id="ARBA00022840"/>
    </source>
</evidence>
<dbReference type="InterPro" id="IPR008271">
    <property type="entry name" value="Ser/Thr_kinase_AS"/>
</dbReference>
<feature type="region of interest" description="Disordered" evidence="6">
    <location>
        <begin position="1"/>
        <end position="34"/>
    </location>
</feature>
<dbReference type="PANTHER" id="PTHR24058:SF17">
    <property type="entry name" value="HOMEODOMAIN INTERACTING PROTEIN KINASE, ISOFORM D"/>
    <property type="match status" value="1"/>
</dbReference>
<dbReference type="SMART" id="SM00220">
    <property type="entry name" value="S_TKc"/>
    <property type="match status" value="1"/>
</dbReference>
<feature type="region of interest" description="Disordered" evidence="6">
    <location>
        <begin position="346"/>
        <end position="372"/>
    </location>
</feature>
<keyword evidence="1" id="KW-0723">Serine/threonine-protein kinase</keyword>
<dbReference type="FunFam" id="1.10.510.10:FF:002125">
    <property type="match status" value="1"/>
</dbReference>
<keyword evidence="4" id="KW-0418">Kinase</keyword>
<evidence type="ECO:0000313" key="8">
    <source>
        <dbReference type="EMBL" id="KAG5507010.1"/>
    </source>
</evidence>
<feature type="compositionally biased region" description="Polar residues" evidence="6">
    <location>
        <begin position="291"/>
        <end position="305"/>
    </location>
</feature>
<dbReference type="PROSITE" id="PS00108">
    <property type="entry name" value="PROTEIN_KINASE_ST"/>
    <property type="match status" value="1"/>
</dbReference>
<dbReference type="RefSeq" id="XP_067757736.1">
    <property type="nucleotide sequence ID" value="XM_067901710.1"/>
</dbReference>
<feature type="region of interest" description="Disordered" evidence="6">
    <location>
        <begin position="1390"/>
        <end position="1413"/>
    </location>
</feature>
<gene>
    <name evidence="8" type="ORF">JKF63_05756</name>
</gene>
<evidence type="ECO:0000256" key="4">
    <source>
        <dbReference type="ARBA" id="ARBA00022777"/>
    </source>
</evidence>
<feature type="compositionally biased region" description="Basic and acidic residues" evidence="6">
    <location>
        <begin position="590"/>
        <end position="600"/>
    </location>
</feature>
<keyword evidence="3" id="KW-0547">Nucleotide-binding</keyword>
<feature type="region of interest" description="Disordered" evidence="6">
    <location>
        <begin position="577"/>
        <end position="678"/>
    </location>
</feature>
<dbReference type="InterPro" id="IPR050494">
    <property type="entry name" value="Ser_Thr_dual-spec_kinase"/>
</dbReference>
<dbReference type="GO" id="GO:0004674">
    <property type="term" value="F:protein serine/threonine kinase activity"/>
    <property type="evidence" value="ECO:0007669"/>
    <property type="project" value="UniProtKB-KW"/>
</dbReference>
<dbReference type="InterPro" id="IPR000719">
    <property type="entry name" value="Prot_kinase_dom"/>
</dbReference>
<dbReference type="OrthoDB" id="5979581at2759"/>
<feature type="compositionally biased region" description="Polar residues" evidence="6">
    <location>
        <begin position="1"/>
        <end position="12"/>
    </location>
</feature>
<evidence type="ECO:0000256" key="3">
    <source>
        <dbReference type="ARBA" id="ARBA00022741"/>
    </source>
</evidence>
<keyword evidence="9" id="KW-1185">Reference proteome</keyword>
<feature type="region of interest" description="Disordered" evidence="6">
    <location>
        <begin position="1581"/>
        <end position="1602"/>
    </location>
</feature>
<feature type="region of interest" description="Disordered" evidence="6">
    <location>
        <begin position="953"/>
        <end position="981"/>
    </location>
</feature>
<dbReference type="Gene3D" id="3.30.200.20">
    <property type="entry name" value="Phosphorylase Kinase, domain 1"/>
    <property type="match status" value="1"/>
</dbReference>
<dbReference type="GeneID" id="94291787"/>
<evidence type="ECO:0000259" key="7">
    <source>
        <dbReference type="PROSITE" id="PS50011"/>
    </source>
</evidence>